<keyword evidence="11" id="KW-0012">Acyltransferase</keyword>
<organism evidence="11 12">
    <name type="scientific">Marinobacter halodurans</name>
    <dbReference type="NCBI Taxonomy" id="2528979"/>
    <lineage>
        <taxon>Bacteria</taxon>
        <taxon>Pseudomonadati</taxon>
        <taxon>Pseudomonadota</taxon>
        <taxon>Gammaproteobacteria</taxon>
        <taxon>Pseudomonadales</taxon>
        <taxon>Marinobacteraceae</taxon>
        <taxon>Marinobacter</taxon>
    </lineage>
</organism>
<comment type="catalytic activity">
    <reaction evidence="10">
        <text>an acyl phosphate + sn-glycerol 3-phosphate = a 1-acyl-sn-glycero-3-phosphate + phosphate</text>
        <dbReference type="Rhea" id="RHEA:34075"/>
        <dbReference type="ChEBI" id="CHEBI:43474"/>
        <dbReference type="ChEBI" id="CHEBI:57597"/>
        <dbReference type="ChEBI" id="CHEBI:57970"/>
        <dbReference type="ChEBI" id="CHEBI:59918"/>
        <dbReference type="EC" id="2.3.1.275"/>
    </reaction>
</comment>
<feature type="transmembrane region" description="Helical" evidence="10">
    <location>
        <begin position="76"/>
        <end position="98"/>
    </location>
</feature>
<keyword evidence="5 10" id="KW-1133">Transmembrane helix</keyword>
<comment type="pathway">
    <text evidence="10">Lipid metabolism; phospholipid metabolism.</text>
</comment>
<feature type="transmembrane region" description="Helical" evidence="10">
    <location>
        <begin position="155"/>
        <end position="177"/>
    </location>
</feature>
<dbReference type="Pfam" id="PF02660">
    <property type="entry name" value="G3P_acyltransf"/>
    <property type="match status" value="1"/>
</dbReference>
<comment type="subunit">
    <text evidence="10">Probably interacts with PlsX.</text>
</comment>
<proteinExistence type="inferred from homology"/>
<keyword evidence="4 10" id="KW-0812">Transmembrane</keyword>
<keyword evidence="6 10" id="KW-0443">Lipid metabolism</keyword>
<evidence type="ECO:0000256" key="4">
    <source>
        <dbReference type="ARBA" id="ARBA00022692"/>
    </source>
</evidence>
<dbReference type="EMBL" id="SJDL01000039">
    <property type="protein sequence ID" value="TBW49687.1"/>
    <property type="molecule type" value="Genomic_DNA"/>
</dbReference>
<dbReference type="PANTHER" id="PTHR30309:SF0">
    <property type="entry name" value="GLYCEROL-3-PHOSPHATE ACYLTRANSFERASE-RELATED"/>
    <property type="match status" value="1"/>
</dbReference>
<keyword evidence="7 10" id="KW-0472">Membrane</keyword>
<name>A0ABY1ZFH2_9GAMM</name>
<dbReference type="PANTHER" id="PTHR30309">
    <property type="entry name" value="INNER MEMBRANE PROTEIN YGIH"/>
    <property type="match status" value="1"/>
</dbReference>
<keyword evidence="12" id="KW-1185">Reference proteome</keyword>
<keyword evidence="1 10" id="KW-1003">Cell membrane</keyword>
<evidence type="ECO:0000256" key="9">
    <source>
        <dbReference type="ARBA" id="ARBA00023264"/>
    </source>
</evidence>
<keyword evidence="9 10" id="KW-1208">Phospholipid metabolism</keyword>
<feature type="transmembrane region" description="Helical" evidence="10">
    <location>
        <begin position="51"/>
        <end position="70"/>
    </location>
</feature>
<feature type="transmembrane region" description="Helical" evidence="10">
    <location>
        <begin position="110"/>
        <end position="135"/>
    </location>
</feature>
<gene>
    <name evidence="10 11" type="primary">plsY</name>
    <name evidence="11" type="ORF">EZI54_19390</name>
</gene>
<sequence length="194" mass="20457">MPETALTVITGLFAYLMGSILFAPVICRLWRLPDPRALGSGNPGATNVYRAGGWLPALLTLVLDAIKGAIPVWLGLWLQLSPVALAIVALCAVTGHMLPLFARFQGGKGVATALGAGLALAPMTTVILAGLWGLILWRWHISSLASVAAAAAGPIVSALLEPDALPLFGLLTLLILVRHRDNLIRLAQRREPPV</sequence>
<evidence type="ECO:0000256" key="7">
    <source>
        <dbReference type="ARBA" id="ARBA00023136"/>
    </source>
</evidence>
<dbReference type="EC" id="2.3.1.275" evidence="10"/>
<evidence type="ECO:0000313" key="11">
    <source>
        <dbReference type="EMBL" id="TBW49687.1"/>
    </source>
</evidence>
<comment type="subcellular location">
    <subcellularLocation>
        <location evidence="10">Cell membrane</location>
        <topology evidence="10">Multi-pass membrane protein</topology>
    </subcellularLocation>
</comment>
<keyword evidence="8 10" id="KW-0594">Phospholipid biosynthesis</keyword>
<reference evidence="11 12" key="1">
    <citation type="submission" date="2019-02" db="EMBL/GenBank/DDBJ databases">
        <title>Marinobacter halodurans sp. nov., a marine bacterium isolated from sea tidal flat.</title>
        <authorList>
            <person name="Yoo Y."/>
            <person name="Lee D.W."/>
            <person name="Kim B.S."/>
            <person name="Kim J.-J."/>
        </authorList>
    </citation>
    <scope>NUCLEOTIDE SEQUENCE [LARGE SCALE GENOMIC DNA]</scope>
    <source>
        <strain evidence="11 12">YJ-S3-2</strain>
    </source>
</reference>
<comment type="caution">
    <text evidence="11">The sequence shown here is derived from an EMBL/GenBank/DDBJ whole genome shotgun (WGS) entry which is preliminary data.</text>
</comment>
<feature type="transmembrane region" description="Helical" evidence="10">
    <location>
        <begin position="6"/>
        <end position="30"/>
    </location>
</feature>
<evidence type="ECO:0000256" key="6">
    <source>
        <dbReference type="ARBA" id="ARBA00023098"/>
    </source>
</evidence>
<evidence type="ECO:0000256" key="1">
    <source>
        <dbReference type="ARBA" id="ARBA00022475"/>
    </source>
</evidence>
<comment type="function">
    <text evidence="10">Catalyzes the transfer of an acyl group from acyl-phosphate (acyl-PO(4)) to glycerol-3-phosphate (G3P) to form lysophosphatidic acid (LPA). This enzyme utilizes acyl-phosphate as fatty acyl donor, but not acyl-CoA or acyl-ACP.</text>
</comment>
<dbReference type="SMART" id="SM01207">
    <property type="entry name" value="G3P_acyltransf"/>
    <property type="match status" value="1"/>
</dbReference>
<accession>A0ABY1ZFH2</accession>
<evidence type="ECO:0000256" key="2">
    <source>
        <dbReference type="ARBA" id="ARBA00022516"/>
    </source>
</evidence>
<evidence type="ECO:0000256" key="10">
    <source>
        <dbReference type="HAMAP-Rule" id="MF_01043"/>
    </source>
</evidence>
<dbReference type="GO" id="GO:0004366">
    <property type="term" value="F:glycerol-3-phosphate O-acyltransferase activity"/>
    <property type="evidence" value="ECO:0007669"/>
    <property type="project" value="UniProtKB-EC"/>
</dbReference>
<dbReference type="HAMAP" id="MF_01043">
    <property type="entry name" value="PlsY"/>
    <property type="match status" value="1"/>
</dbReference>
<keyword evidence="2 10" id="KW-0444">Lipid biosynthesis</keyword>
<dbReference type="RefSeq" id="WP_131483541.1">
    <property type="nucleotide sequence ID" value="NZ_SJDL01000039.1"/>
</dbReference>
<dbReference type="Proteomes" id="UP000313645">
    <property type="component" value="Unassembled WGS sequence"/>
</dbReference>
<dbReference type="InterPro" id="IPR003811">
    <property type="entry name" value="G3P_acylTferase_PlsY"/>
</dbReference>
<comment type="similarity">
    <text evidence="10">Belongs to the PlsY family.</text>
</comment>
<dbReference type="NCBIfam" id="TIGR00023">
    <property type="entry name" value="glycerol-3-phosphate 1-O-acyltransferase PlsY"/>
    <property type="match status" value="1"/>
</dbReference>
<evidence type="ECO:0000256" key="5">
    <source>
        <dbReference type="ARBA" id="ARBA00022989"/>
    </source>
</evidence>
<protein>
    <recommendedName>
        <fullName evidence="10">Glycerol-3-phosphate acyltransferase</fullName>
    </recommendedName>
    <alternativeName>
        <fullName evidence="10">Acyl-PO4 G3P acyltransferase</fullName>
    </alternativeName>
    <alternativeName>
        <fullName evidence="10">Acyl-phosphate--glycerol-3-phosphate acyltransferase</fullName>
    </alternativeName>
    <alternativeName>
        <fullName evidence="10">G3P acyltransferase</fullName>
        <shortName evidence="10">GPAT</shortName>
        <ecNumber evidence="10">2.3.1.275</ecNumber>
    </alternativeName>
    <alternativeName>
        <fullName evidence="10">Lysophosphatidic acid synthase</fullName>
        <shortName evidence="10">LPA synthase</shortName>
    </alternativeName>
</protein>
<evidence type="ECO:0000313" key="12">
    <source>
        <dbReference type="Proteomes" id="UP000313645"/>
    </source>
</evidence>
<evidence type="ECO:0000256" key="3">
    <source>
        <dbReference type="ARBA" id="ARBA00022679"/>
    </source>
</evidence>
<keyword evidence="3 10" id="KW-0808">Transferase</keyword>
<evidence type="ECO:0000256" key="8">
    <source>
        <dbReference type="ARBA" id="ARBA00023209"/>
    </source>
</evidence>